<organism evidence="12 13">
    <name type="scientific">Stylosanthes scabra</name>
    <dbReference type="NCBI Taxonomy" id="79078"/>
    <lineage>
        <taxon>Eukaryota</taxon>
        <taxon>Viridiplantae</taxon>
        <taxon>Streptophyta</taxon>
        <taxon>Embryophyta</taxon>
        <taxon>Tracheophyta</taxon>
        <taxon>Spermatophyta</taxon>
        <taxon>Magnoliopsida</taxon>
        <taxon>eudicotyledons</taxon>
        <taxon>Gunneridae</taxon>
        <taxon>Pentapetalae</taxon>
        <taxon>rosids</taxon>
        <taxon>fabids</taxon>
        <taxon>Fabales</taxon>
        <taxon>Fabaceae</taxon>
        <taxon>Papilionoideae</taxon>
        <taxon>50 kb inversion clade</taxon>
        <taxon>dalbergioids sensu lato</taxon>
        <taxon>Dalbergieae</taxon>
        <taxon>Pterocarpus clade</taxon>
        <taxon>Stylosanthes</taxon>
    </lineage>
</organism>
<evidence type="ECO:0000259" key="10">
    <source>
        <dbReference type="PROSITE" id="PS50217"/>
    </source>
</evidence>
<dbReference type="InterPro" id="IPR046347">
    <property type="entry name" value="bZIP_sf"/>
</dbReference>
<dbReference type="Pfam" id="PF14144">
    <property type="entry name" value="DOG1"/>
    <property type="match status" value="1"/>
</dbReference>
<accession>A0ABU6ZRV5</accession>
<evidence type="ECO:0000313" key="12">
    <source>
        <dbReference type="EMBL" id="MED6224708.1"/>
    </source>
</evidence>
<keyword evidence="6" id="KW-0804">Transcription</keyword>
<dbReference type="InterPro" id="IPR004827">
    <property type="entry name" value="bZIP"/>
</dbReference>
<feature type="coiled-coil region" evidence="8">
    <location>
        <begin position="180"/>
        <end position="207"/>
    </location>
</feature>
<feature type="compositionally biased region" description="Basic and acidic residues" evidence="9">
    <location>
        <begin position="100"/>
        <end position="111"/>
    </location>
</feature>
<feature type="domain" description="DOG1" evidence="11">
    <location>
        <begin position="225"/>
        <end position="438"/>
    </location>
</feature>
<evidence type="ECO:0000256" key="8">
    <source>
        <dbReference type="SAM" id="Coils"/>
    </source>
</evidence>
<dbReference type="PANTHER" id="PTHR45693">
    <property type="entry name" value="TRANSCRIPTION FACTOR TGA9"/>
    <property type="match status" value="1"/>
</dbReference>
<evidence type="ECO:0000256" key="9">
    <source>
        <dbReference type="SAM" id="MobiDB-lite"/>
    </source>
</evidence>
<dbReference type="Gene3D" id="1.20.5.170">
    <property type="match status" value="1"/>
</dbReference>
<dbReference type="EMBL" id="JASCZI010273351">
    <property type="protein sequence ID" value="MED6224708.1"/>
    <property type="molecule type" value="Genomic_DNA"/>
</dbReference>
<feature type="non-terminal residue" evidence="12">
    <location>
        <position position="439"/>
    </location>
</feature>
<dbReference type="PROSITE" id="PS50217">
    <property type="entry name" value="BZIP"/>
    <property type="match status" value="1"/>
</dbReference>
<evidence type="ECO:0000256" key="1">
    <source>
        <dbReference type="ARBA" id="ARBA00004123"/>
    </source>
</evidence>
<dbReference type="PROSITE" id="PS51806">
    <property type="entry name" value="DOG1"/>
    <property type="match status" value="1"/>
</dbReference>
<evidence type="ECO:0000256" key="7">
    <source>
        <dbReference type="ARBA" id="ARBA00023242"/>
    </source>
</evidence>
<sequence length="439" mass="48946">MASQRIGEDTGLSESLPSTHHHAPTYGVFQGINTPQSTLMNEVGAFDFGELQEAIVLQGIKTRNDEEAKASCMILGGCKSGGGEESTDSGVNTNTLSSKLEPEPHHNHFESQDSPISSHHQQHQDQEEQRIAICDGLRKGPLPQQKKKGASSTSEKPVDAKTLRRLAQNREAARKSRLRKKAYVQQLESSRLKLTQLEQDLQRARSQGMLLGCGSAGGTNISSGGLQFDMEYGRWLEDEERHLGEMRRGIEAGISDGELRVTVESYMRHYQELFRVKGEAAKWDVFHIINGTWTSPAERCFLWIGGFRPSEVIGMLIHHLEPLAEQQIMAMYSLRHSSHQAEDALSQGLHQLHHSLLQTISPTPPDPGPPPLALQHMLSAISKLANLEAFLRQADNLRQQSLEQLCRLLTIRQAARCFLVIGDYYARLRALSSLWASRP</sequence>
<evidence type="ECO:0000256" key="3">
    <source>
        <dbReference type="ARBA" id="ARBA00023015"/>
    </source>
</evidence>
<comment type="similarity">
    <text evidence="2">Belongs to the bZIP family.</text>
</comment>
<proteinExistence type="inferred from homology"/>
<feature type="region of interest" description="Disordered" evidence="9">
    <location>
        <begin position="77"/>
        <end position="164"/>
    </location>
</feature>
<comment type="subcellular location">
    <subcellularLocation>
        <location evidence="1">Nucleus</location>
    </subcellularLocation>
</comment>
<comment type="caution">
    <text evidence="12">The sequence shown here is derived from an EMBL/GenBank/DDBJ whole genome shotgun (WGS) entry which is preliminary data.</text>
</comment>
<evidence type="ECO:0000256" key="5">
    <source>
        <dbReference type="ARBA" id="ARBA00023159"/>
    </source>
</evidence>
<dbReference type="SMART" id="SM00338">
    <property type="entry name" value="BRLZ"/>
    <property type="match status" value="1"/>
</dbReference>
<keyword evidence="8" id="KW-0175">Coiled coil</keyword>
<feature type="domain" description="BZIP" evidence="10">
    <location>
        <begin position="159"/>
        <end position="203"/>
    </location>
</feature>
<dbReference type="Proteomes" id="UP001341840">
    <property type="component" value="Unassembled WGS sequence"/>
</dbReference>
<dbReference type="Pfam" id="PF00170">
    <property type="entry name" value="bZIP_1"/>
    <property type="match status" value="1"/>
</dbReference>
<keyword evidence="3" id="KW-0805">Transcription regulation</keyword>
<dbReference type="PANTHER" id="PTHR45693:SF9">
    <property type="entry name" value="TRANSCRIPTION FACTOR TGA9"/>
    <property type="match status" value="1"/>
</dbReference>
<name>A0ABU6ZRV5_9FABA</name>
<dbReference type="InterPro" id="IPR025422">
    <property type="entry name" value="TGA_domain"/>
</dbReference>
<evidence type="ECO:0000256" key="2">
    <source>
        <dbReference type="ARBA" id="ARBA00007163"/>
    </source>
</evidence>
<evidence type="ECO:0000313" key="13">
    <source>
        <dbReference type="Proteomes" id="UP001341840"/>
    </source>
</evidence>
<feature type="compositionally biased region" description="Polar residues" evidence="9">
    <location>
        <begin position="88"/>
        <end position="98"/>
    </location>
</feature>
<feature type="region of interest" description="Disordered" evidence="9">
    <location>
        <begin position="1"/>
        <end position="29"/>
    </location>
</feature>
<dbReference type="CDD" id="cd14708">
    <property type="entry name" value="bZIP_HBP1b-like"/>
    <property type="match status" value="1"/>
</dbReference>
<dbReference type="PROSITE" id="PS00036">
    <property type="entry name" value="BZIP_BASIC"/>
    <property type="match status" value="1"/>
</dbReference>
<evidence type="ECO:0000256" key="4">
    <source>
        <dbReference type="ARBA" id="ARBA00023125"/>
    </source>
</evidence>
<keyword evidence="13" id="KW-1185">Reference proteome</keyword>
<evidence type="ECO:0008006" key="14">
    <source>
        <dbReference type="Google" id="ProtNLM"/>
    </source>
</evidence>
<protein>
    <recommendedName>
        <fullName evidence="14">Transcription factor TGA9-like</fullName>
    </recommendedName>
</protein>
<dbReference type="SUPFAM" id="SSF57959">
    <property type="entry name" value="Leucine zipper domain"/>
    <property type="match status" value="1"/>
</dbReference>
<keyword evidence="7" id="KW-0539">Nucleus</keyword>
<evidence type="ECO:0000259" key="11">
    <source>
        <dbReference type="PROSITE" id="PS51806"/>
    </source>
</evidence>
<reference evidence="12 13" key="1">
    <citation type="journal article" date="2023" name="Plants (Basel)">
        <title>Bridging the Gap: Combining Genomics and Transcriptomics Approaches to Understand Stylosanthes scabra, an Orphan Legume from the Brazilian Caatinga.</title>
        <authorList>
            <person name="Ferreira-Neto J.R.C."/>
            <person name="da Silva M.D."/>
            <person name="Binneck E."/>
            <person name="de Melo N.F."/>
            <person name="da Silva R.H."/>
            <person name="de Melo A.L.T.M."/>
            <person name="Pandolfi V."/>
            <person name="Bustamante F.O."/>
            <person name="Brasileiro-Vidal A.C."/>
            <person name="Benko-Iseppon A.M."/>
        </authorList>
    </citation>
    <scope>NUCLEOTIDE SEQUENCE [LARGE SCALE GENOMIC DNA]</scope>
    <source>
        <tissue evidence="12">Leaves</tissue>
    </source>
</reference>
<gene>
    <name evidence="12" type="ORF">PIB30_086609</name>
</gene>
<evidence type="ECO:0000256" key="6">
    <source>
        <dbReference type="ARBA" id="ARBA00023163"/>
    </source>
</evidence>
<keyword evidence="5" id="KW-0010">Activator</keyword>
<keyword evidence="4" id="KW-0238">DNA-binding</keyword>